<reference evidence="8 9" key="1">
    <citation type="submission" date="2019-08" db="EMBL/GenBank/DDBJ databases">
        <title>In-depth cultivation of the pig gut microbiome towards novel bacterial diversity and tailored functional studies.</title>
        <authorList>
            <person name="Wylensek D."/>
            <person name="Hitch T.C.A."/>
            <person name="Clavel T."/>
        </authorList>
    </citation>
    <scope>NUCLEOTIDE SEQUENCE [LARGE SCALE GENOMIC DNA]</scope>
    <source>
        <strain evidence="8 9">BSM-383-APC-4H</strain>
    </source>
</reference>
<dbReference type="Pfam" id="PF17802">
    <property type="entry name" value="SpaA"/>
    <property type="match status" value="1"/>
</dbReference>
<evidence type="ECO:0000256" key="4">
    <source>
        <dbReference type="ARBA" id="ARBA00023088"/>
    </source>
</evidence>
<protein>
    <submittedName>
        <fullName evidence="8">SpaH/EbpB family LPXTG-anchored major pilin</fullName>
    </submittedName>
</protein>
<evidence type="ECO:0000256" key="5">
    <source>
        <dbReference type="SAM" id="Phobius"/>
    </source>
</evidence>
<dbReference type="Gene3D" id="2.60.40.10">
    <property type="entry name" value="Immunoglobulins"/>
    <property type="match status" value="2"/>
</dbReference>
<dbReference type="RefSeq" id="WP_154580683.1">
    <property type="nucleotide sequence ID" value="NZ_VULP01000006.1"/>
</dbReference>
<dbReference type="InterPro" id="IPR026466">
    <property type="entry name" value="Fim_isopep_form_D2_dom"/>
</dbReference>
<dbReference type="InterPro" id="IPR013783">
    <property type="entry name" value="Ig-like_fold"/>
</dbReference>
<evidence type="ECO:0000256" key="2">
    <source>
        <dbReference type="ARBA" id="ARBA00022525"/>
    </source>
</evidence>
<dbReference type="SUPFAM" id="SSF49401">
    <property type="entry name" value="Bacterial adhesins"/>
    <property type="match status" value="1"/>
</dbReference>
<dbReference type="EMBL" id="VULP01000006">
    <property type="protein sequence ID" value="MSU81710.1"/>
    <property type="molecule type" value="Genomic_DNA"/>
</dbReference>
<dbReference type="PROSITE" id="PS50847">
    <property type="entry name" value="GRAM_POS_ANCHORING"/>
    <property type="match status" value="1"/>
</dbReference>
<feature type="signal peptide" evidence="6">
    <location>
        <begin position="1"/>
        <end position="26"/>
    </location>
</feature>
<evidence type="ECO:0000259" key="7">
    <source>
        <dbReference type="PROSITE" id="PS50847"/>
    </source>
</evidence>
<name>A0A6N7YH25_9FIRM</name>
<keyword evidence="5" id="KW-0812">Transmembrane</keyword>
<dbReference type="InterPro" id="IPR048052">
    <property type="entry name" value="FM1-like"/>
</dbReference>
<feature type="transmembrane region" description="Helical" evidence="5">
    <location>
        <begin position="489"/>
        <end position="510"/>
    </location>
</feature>
<feature type="domain" description="Gram-positive cocci surface proteins LPxTG" evidence="7">
    <location>
        <begin position="483"/>
        <end position="517"/>
    </location>
</feature>
<dbReference type="Pfam" id="PF00746">
    <property type="entry name" value="Gram_pos_anchor"/>
    <property type="match status" value="1"/>
</dbReference>
<dbReference type="NCBIfam" id="TIGR01167">
    <property type="entry name" value="LPXTG_anchor"/>
    <property type="match status" value="1"/>
</dbReference>
<keyword evidence="1" id="KW-0134">Cell wall</keyword>
<keyword evidence="5" id="KW-1133">Transmembrane helix</keyword>
<dbReference type="Proteomes" id="UP000433359">
    <property type="component" value="Unassembled WGS sequence"/>
</dbReference>
<keyword evidence="5" id="KW-0472">Membrane</keyword>
<evidence type="ECO:0000313" key="8">
    <source>
        <dbReference type="EMBL" id="MSU81710.1"/>
    </source>
</evidence>
<organism evidence="8 9">
    <name type="scientific">Anaerobutyricum soehngenii</name>
    <dbReference type="NCBI Taxonomy" id="105843"/>
    <lineage>
        <taxon>Bacteria</taxon>
        <taxon>Bacillati</taxon>
        <taxon>Bacillota</taxon>
        <taxon>Clostridia</taxon>
        <taxon>Lachnospirales</taxon>
        <taxon>Lachnospiraceae</taxon>
        <taxon>Anaerobutyricum</taxon>
    </lineage>
</organism>
<keyword evidence="4" id="KW-0572">Peptidoglycan-anchor</keyword>
<dbReference type="InterPro" id="IPR041033">
    <property type="entry name" value="SpaA_PFL_dom_1"/>
</dbReference>
<evidence type="ECO:0000256" key="1">
    <source>
        <dbReference type="ARBA" id="ARBA00022512"/>
    </source>
</evidence>
<evidence type="ECO:0000313" key="9">
    <source>
        <dbReference type="Proteomes" id="UP000433359"/>
    </source>
</evidence>
<dbReference type="InterPro" id="IPR008966">
    <property type="entry name" value="Adhesion_dom_sf"/>
</dbReference>
<feature type="chain" id="PRO_5038620303" evidence="6">
    <location>
        <begin position="27"/>
        <end position="517"/>
    </location>
</feature>
<dbReference type="Gene3D" id="2.60.40.740">
    <property type="match status" value="1"/>
</dbReference>
<dbReference type="AlphaFoldDB" id="A0A6N7YH25"/>
<keyword evidence="3 6" id="KW-0732">Signal</keyword>
<evidence type="ECO:0000256" key="3">
    <source>
        <dbReference type="ARBA" id="ARBA00022729"/>
    </source>
</evidence>
<evidence type="ECO:0000256" key="6">
    <source>
        <dbReference type="SAM" id="SignalP"/>
    </source>
</evidence>
<gene>
    <name evidence="8" type="ORF">FYJ25_04880</name>
</gene>
<dbReference type="SUPFAM" id="SSF49478">
    <property type="entry name" value="Cna protein B-type domain"/>
    <property type="match status" value="1"/>
</dbReference>
<keyword evidence="2" id="KW-0964">Secreted</keyword>
<proteinExistence type="predicted"/>
<accession>A0A6N7YH25</accession>
<comment type="caution">
    <text evidence="8">The sequence shown here is derived from an EMBL/GenBank/DDBJ whole genome shotgun (WGS) entry which is preliminary data.</text>
</comment>
<dbReference type="NCBIfam" id="TIGR04226">
    <property type="entry name" value="RrgB_K2N_iso_D2"/>
    <property type="match status" value="1"/>
</dbReference>
<dbReference type="InterPro" id="IPR019931">
    <property type="entry name" value="LPXTG_anchor"/>
</dbReference>
<dbReference type="NCBIfam" id="NF033902">
    <property type="entry name" value="iso_D2_wall_anc"/>
    <property type="match status" value="1"/>
</dbReference>
<sequence length="517" mass="55571">MKKLLKQLLAVTTAIMMAITLLPAMANAEKTARTTGTLQIIKHGKDKETLLGGAEFTFYKLASITNNAGTDWKYAVVEHYKDVLGSTEAKNLNDLPSKTWEEKGTIDKLSVLAESDSSGISSGSTAADGEEKGYTPKTELNFGVYLVKETTTPSGHVAGEPFIVSIPSTNNYDGKETEGTSFVYDIVAEPKNSEVPITKTADDTSVAIGQTVTYKVNTTIPKYGTEYFYTDKEGNPVVPKFEVYDTLSEGLTLLQNSITVTVENNEINENNYSIDTDIGGKTFLLKFTSDYLQSMTTSQAITITYSAIVNEKAAYRNGNTAGVNYSNKPGENGVGKPVESKEDVYTYGIDLTKTGDKNNEDKAGLNGAEFTLSSVDGNLLTVIINKDKVEVNDKTTASRATATYNDADGKLVFKGLAEGTYKLTETKAPAGYTLLKNPITIVIEANNNDGTIERATVDNVEKESAKETGVVPVEIKNHSGFTLPTTGGMGTYIFTIGGLVVMAGAVLLLVSSKKKRA</sequence>